<keyword evidence="1" id="KW-0472">Membrane</keyword>
<feature type="transmembrane region" description="Helical" evidence="1">
    <location>
        <begin position="33"/>
        <end position="52"/>
    </location>
</feature>
<name>A0A921YRW3_MANSE</name>
<dbReference type="AlphaFoldDB" id="A0A921YRW3"/>
<proteinExistence type="predicted"/>
<organism evidence="2 3">
    <name type="scientific">Manduca sexta</name>
    <name type="common">Tobacco hawkmoth</name>
    <name type="synonym">Tobacco hornworm</name>
    <dbReference type="NCBI Taxonomy" id="7130"/>
    <lineage>
        <taxon>Eukaryota</taxon>
        <taxon>Metazoa</taxon>
        <taxon>Ecdysozoa</taxon>
        <taxon>Arthropoda</taxon>
        <taxon>Hexapoda</taxon>
        <taxon>Insecta</taxon>
        <taxon>Pterygota</taxon>
        <taxon>Neoptera</taxon>
        <taxon>Endopterygota</taxon>
        <taxon>Lepidoptera</taxon>
        <taxon>Glossata</taxon>
        <taxon>Ditrysia</taxon>
        <taxon>Bombycoidea</taxon>
        <taxon>Sphingidae</taxon>
        <taxon>Sphinginae</taxon>
        <taxon>Sphingini</taxon>
        <taxon>Manduca</taxon>
    </lineage>
</organism>
<dbReference type="EMBL" id="JH668303">
    <property type="protein sequence ID" value="KAG6443567.1"/>
    <property type="molecule type" value="Genomic_DNA"/>
</dbReference>
<keyword evidence="1" id="KW-1133">Transmembrane helix</keyword>
<protein>
    <submittedName>
        <fullName evidence="2">Uncharacterized protein</fullName>
    </submittedName>
</protein>
<reference evidence="2" key="2">
    <citation type="submission" date="2020-12" db="EMBL/GenBank/DDBJ databases">
        <authorList>
            <person name="Kanost M."/>
        </authorList>
    </citation>
    <scope>NUCLEOTIDE SEQUENCE</scope>
</reference>
<evidence type="ECO:0000256" key="1">
    <source>
        <dbReference type="SAM" id="Phobius"/>
    </source>
</evidence>
<keyword evidence="1" id="KW-0812">Transmembrane</keyword>
<gene>
    <name evidence="2" type="ORF">O3G_MSEX002889</name>
</gene>
<evidence type="ECO:0000313" key="3">
    <source>
        <dbReference type="Proteomes" id="UP000791440"/>
    </source>
</evidence>
<accession>A0A921YRW3</accession>
<dbReference type="Proteomes" id="UP000791440">
    <property type="component" value="Unassembled WGS sequence"/>
</dbReference>
<evidence type="ECO:0000313" key="2">
    <source>
        <dbReference type="EMBL" id="KAG6443567.1"/>
    </source>
</evidence>
<feature type="non-terminal residue" evidence="2">
    <location>
        <position position="1"/>
    </location>
</feature>
<comment type="caution">
    <text evidence="2">The sequence shown here is derived from an EMBL/GenBank/DDBJ whole genome shotgun (WGS) entry which is preliminary data.</text>
</comment>
<sequence>ESVRFELQRALQYITIRPFEYVLWGAVPLDVTFVVKLITLCITYVIVAIPIIKFTDII</sequence>
<keyword evidence="3" id="KW-1185">Reference proteome</keyword>
<reference evidence="2" key="1">
    <citation type="journal article" date="2016" name="Insect Biochem. Mol. Biol.">
        <title>Multifaceted biological insights from a draft genome sequence of the tobacco hornworm moth, Manduca sexta.</title>
        <authorList>
            <person name="Kanost M.R."/>
            <person name="Arrese E.L."/>
            <person name="Cao X."/>
            <person name="Chen Y.R."/>
            <person name="Chellapilla S."/>
            <person name="Goldsmith M.R."/>
            <person name="Grosse-Wilde E."/>
            <person name="Heckel D.G."/>
            <person name="Herndon N."/>
            <person name="Jiang H."/>
            <person name="Papanicolaou A."/>
            <person name="Qu J."/>
            <person name="Soulages J.L."/>
            <person name="Vogel H."/>
            <person name="Walters J."/>
            <person name="Waterhouse R.M."/>
            <person name="Ahn S.J."/>
            <person name="Almeida F.C."/>
            <person name="An C."/>
            <person name="Aqrawi P."/>
            <person name="Bretschneider A."/>
            <person name="Bryant W.B."/>
            <person name="Bucks S."/>
            <person name="Chao H."/>
            <person name="Chevignon G."/>
            <person name="Christen J.M."/>
            <person name="Clarke D.F."/>
            <person name="Dittmer N.T."/>
            <person name="Ferguson L.C.F."/>
            <person name="Garavelou S."/>
            <person name="Gordon K.H.J."/>
            <person name="Gunaratna R.T."/>
            <person name="Han Y."/>
            <person name="Hauser F."/>
            <person name="He Y."/>
            <person name="Heidel-Fischer H."/>
            <person name="Hirsh A."/>
            <person name="Hu Y."/>
            <person name="Jiang H."/>
            <person name="Kalra D."/>
            <person name="Klinner C."/>
            <person name="Konig C."/>
            <person name="Kovar C."/>
            <person name="Kroll A.R."/>
            <person name="Kuwar S.S."/>
            <person name="Lee S.L."/>
            <person name="Lehman R."/>
            <person name="Li K."/>
            <person name="Li Z."/>
            <person name="Liang H."/>
            <person name="Lovelace S."/>
            <person name="Lu Z."/>
            <person name="Mansfield J.H."/>
            <person name="McCulloch K.J."/>
            <person name="Mathew T."/>
            <person name="Morton B."/>
            <person name="Muzny D.M."/>
            <person name="Neunemann D."/>
            <person name="Ongeri F."/>
            <person name="Pauchet Y."/>
            <person name="Pu L.L."/>
            <person name="Pyrousis I."/>
            <person name="Rao X.J."/>
            <person name="Redding A."/>
            <person name="Roesel C."/>
            <person name="Sanchez-Gracia A."/>
            <person name="Schaack S."/>
            <person name="Shukla A."/>
            <person name="Tetreau G."/>
            <person name="Wang Y."/>
            <person name="Xiong G.H."/>
            <person name="Traut W."/>
            <person name="Walsh T.K."/>
            <person name="Worley K.C."/>
            <person name="Wu D."/>
            <person name="Wu W."/>
            <person name="Wu Y.Q."/>
            <person name="Zhang X."/>
            <person name="Zou Z."/>
            <person name="Zucker H."/>
            <person name="Briscoe A.D."/>
            <person name="Burmester T."/>
            <person name="Clem R.J."/>
            <person name="Feyereisen R."/>
            <person name="Grimmelikhuijzen C.J.P."/>
            <person name="Hamodrakas S.J."/>
            <person name="Hansson B.S."/>
            <person name="Huguet E."/>
            <person name="Jermiin L.S."/>
            <person name="Lan Q."/>
            <person name="Lehman H.K."/>
            <person name="Lorenzen M."/>
            <person name="Merzendorfer H."/>
            <person name="Michalopoulos I."/>
            <person name="Morton D.B."/>
            <person name="Muthukrishnan S."/>
            <person name="Oakeshott J.G."/>
            <person name="Palmer W."/>
            <person name="Park Y."/>
            <person name="Passarelli A.L."/>
            <person name="Rozas J."/>
            <person name="Schwartz L.M."/>
            <person name="Smith W."/>
            <person name="Southgate A."/>
            <person name="Vilcinskas A."/>
            <person name="Vogt R."/>
            <person name="Wang P."/>
            <person name="Werren J."/>
            <person name="Yu X.Q."/>
            <person name="Zhou J.J."/>
            <person name="Brown S.J."/>
            <person name="Scherer S.E."/>
            <person name="Richards S."/>
            <person name="Blissard G.W."/>
        </authorList>
    </citation>
    <scope>NUCLEOTIDE SEQUENCE</scope>
</reference>